<evidence type="ECO:0008006" key="3">
    <source>
        <dbReference type="Google" id="ProtNLM"/>
    </source>
</evidence>
<proteinExistence type="predicted"/>
<sequence length="211" mass="22665">MTEPGGITARTALAFLLATWPRRLLLSLVLVAPMVVAAAGGLEPAAPPPRQVQAEAVTDTGAYHVVPRSYFVSERVDAGSLEDGERWVGALAQITNQGSTPISAAVSDETFELPDDVPNDSFANPHEVLRLDTGSRLGAAQPGVTYEVALLWRTTGLEDPPSELTFTMRETAWTQWNIEAGFSSWRATPRSLDVSLPLVDAPAAILEEEDE</sequence>
<evidence type="ECO:0000313" key="1">
    <source>
        <dbReference type="EMBL" id="QDO87322.1"/>
    </source>
</evidence>
<name>A0A516G774_9MICO</name>
<reference evidence="1 2" key="1">
    <citation type="submission" date="2019-07" db="EMBL/GenBank/DDBJ databases">
        <title>complete genome sequencing of Ornithinimicrobium sp. H23M54.</title>
        <authorList>
            <person name="Bae J.-W."/>
            <person name="Lee S.-Y."/>
        </authorList>
    </citation>
    <scope>NUCLEOTIDE SEQUENCE [LARGE SCALE GENOMIC DNA]</scope>
    <source>
        <strain evidence="1 2">H23M54</strain>
    </source>
</reference>
<dbReference type="OrthoDB" id="4822573at2"/>
<dbReference type="EMBL" id="CP041616">
    <property type="protein sequence ID" value="QDO87322.1"/>
    <property type="molecule type" value="Genomic_DNA"/>
</dbReference>
<keyword evidence="2" id="KW-1185">Reference proteome</keyword>
<gene>
    <name evidence="1" type="ORF">FNH13_02390</name>
</gene>
<dbReference type="KEGG" id="orz:FNH13_02390"/>
<dbReference type="AlphaFoldDB" id="A0A516G774"/>
<dbReference type="RefSeq" id="WP_143781980.1">
    <property type="nucleotide sequence ID" value="NZ_CP041616.1"/>
</dbReference>
<evidence type="ECO:0000313" key="2">
    <source>
        <dbReference type="Proteomes" id="UP000315395"/>
    </source>
</evidence>
<accession>A0A516G774</accession>
<protein>
    <recommendedName>
        <fullName evidence="3">DUF4352 domain-containing protein</fullName>
    </recommendedName>
</protein>
<dbReference type="Proteomes" id="UP000315395">
    <property type="component" value="Chromosome"/>
</dbReference>
<organism evidence="1 2">
    <name type="scientific">Ornithinimicrobium ciconiae</name>
    <dbReference type="NCBI Taxonomy" id="2594265"/>
    <lineage>
        <taxon>Bacteria</taxon>
        <taxon>Bacillati</taxon>
        <taxon>Actinomycetota</taxon>
        <taxon>Actinomycetes</taxon>
        <taxon>Micrococcales</taxon>
        <taxon>Ornithinimicrobiaceae</taxon>
        <taxon>Ornithinimicrobium</taxon>
    </lineage>
</organism>